<dbReference type="PRINTS" id="PR00368">
    <property type="entry name" value="FADPNR"/>
</dbReference>
<dbReference type="PANTHER" id="PTHR48105">
    <property type="entry name" value="THIOREDOXIN REDUCTASE 1-RELATED-RELATED"/>
    <property type="match status" value="1"/>
</dbReference>
<protein>
    <submittedName>
        <fullName evidence="5">NAD(P)/FAD-dependent oxidoreductase</fullName>
    </submittedName>
</protein>
<dbReference type="KEGG" id="halx:M0R89_08640"/>
<keyword evidence="1" id="KW-0285">Flavoprotein</keyword>
<evidence type="ECO:0000256" key="3">
    <source>
        <dbReference type="SAM" id="MobiDB-lite"/>
    </source>
</evidence>
<feature type="compositionally biased region" description="Basic and acidic residues" evidence="3">
    <location>
        <begin position="219"/>
        <end position="236"/>
    </location>
</feature>
<dbReference type="EMBL" id="CP096659">
    <property type="protein sequence ID" value="UPV76221.1"/>
    <property type="molecule type" value="Genomic_DNA"/>
</dbReference>
<keyword evidence="2" id="KW-0560">Oxidoreductase</keyword>
<reference evidence="5 6" key="1">
    <citation type="submission" date="2022-04" db="EMBL/GenBank/DDBJ databases">
        <title>Diverse halophilic archaea isolated from saline environments.</title>
        <authorList>
            <person name="Cui H.-L."/>
        </authorList>
    </citation>
    <scope>NUCLEOTIDE SEQUENCE [LARGE SCALE GENOMIC DNA]</scope>
    <source>
        <strain evidence="5 6">XZYJT49</strain>
    </source>
</reference>
<evidence type="ECO:0000313" key="6">
    <source>
        <dbReference type="Proteomes" id="UP000830729"/>
    </source>
</evidence>
<accession>A0A8U0HZY0</accession>
<dbReference type="PRINTS" id="PR00469">
    <property type="entry name" value="PNDRDTASEII"/>
</dbReference>
<evidence type="ECO:0000259" key="4">
    <source>
        <dbReference type="Pfam" id="PF07992"/>
    </source>
</evidence>
<evidence type="ECO:0000256" key="1">
    <source>
        <dbReference type="ARBA" id="ARBA00022630"/>
    </source>
</evidence>
<name>A0A8U0HZY0_9EURY</name>
<dbReference type="AlphaFoldDB" id="A0A8U0HZY0"/>
<dbReference type="Gene3D" id="3.50.50.60">
    <property type="entry name" value="FAD/NAD(P)-binding domain"/>
    <property type="match status" value="2"/>
</dbReference>
<dbReference type="Proteomes" id="UP000830729">
    <property type="component" value="Chromosome"/>
</dbReference>
<dbReference type="SUPFAM" id="SSF51905">
    <property type="entry name" value="FAD/NAD(P)-binding domain"/>
    <property type="match status" value="2"/>
</dbReference>
<dbReference type="InterPro" id="IPR036188">
    <property type="entry name" value="FAD/NAD-bd_sf"/>
</dbReference>
<evidence type="ECO:0000256" key="2">
    <source>
        <dbReference type="ARBA" id="ARBA00023002"/>
    </source>
</evidence>
<feature type="region of interest" description="Disordered" evidence="3">
    <location>
        <begin position="219"/>
        <end position="241"/>
    </location>
</feature>
<dbReference type="InterPro" id="IPR023753">
    <property type="entry name" value="FAD/NAD-binding_dom"/>
</dbReference>
<feature type="domain" description="FAD/NAD(P)-binding" evidence="4">
    <location>
        <begin position="7"/>
        <end position="313"/>
    </location>
</feature>
<sequence>MTQTPAYEVVVVGGGPAGLTTALYATRLGHRTAMVDREGGRYESVASVHNLLGVSEDASGGEITELAIDQLEEYGADYYRDDVRDVARAEGDDAETDFENESDDTRFRVTGESVALRADRVVFATGFTDTPPNVRGLREFTGRGLHYCLHCDAYTLGDEPVFVLGHDDHAAGMAMMLLNFTDDVDLLLNDADPTWGDDAAAQVEAHPVEVVEDRVDHAFAEENPDRGSGDERRGSDDDPWLGGLEFADGHTREYGGGFAVYGKEYNNELAADLGCDLREDGAIAVDDDRETSVAGVYAVGDVTHGQNQTPVSLGDGAYAGIALHKDLRQFPVPADELDRVPDLDVPAMPDDLRARMWRVREADDHAGMAPEKER</sequence>
<dbReference type="GO" id="GO:0016491">
    <property type="term" value="F:oxidoreductase activity"/>
    <property type="evidence" value="ECO:0007669"/>
    <property type="project" value="UniProtKB-KW"/>
</dbReference>
<evidence type="ECO:0000313" key="5">
    <source>
        <dbReference type="EMBL" id="UPV76221.1"/>
    </source>
</evidence>
<dbReference type="Pfam" id="PF07992">
    <property type="entry name" value="Pyr_redox_2"/>
    <property type="match status" value="1"/>
</dbReference>
<dbReference type="InterPro" id="IPR050097">
    <property type="entry name" value="Ferredoxin-NADP_redctase_2"/>
</dbReference>
<gene>
    <name evidence="5" type="ORF">M0R89_08640</name>
</gene>
<keyword evidence="6" id="KW-1185">Reference proteome</keyword>
<organism evidence="5 6">
    <name type="scientific">Halorussus limi</name>
    <dbReference type="NCBI Taxonomy" id="2938695"/>
    <lineage>
        <taxon>Archaea</taxon>
        <taxon>Methanobacteriati</taxon>
        <taxon>Methanobacteriota</taxon>
        <taxon>Stenosarchaea group</taxon>
        <taxon>Halobacteria</taxon>
        <taxon>Halobacteriales</taxon>
        <taxon>Haladaptataceae</taxon>
        <taxon>Halorussus</taxon>
    </lineage>
</organism>
<proteinExistence type="predicted"/>